<dbReference type="PANTHER" id="PTHR13748:SF62">
    <property type="entry name" value="COBW DOMAIN-CONTAINING PROTEIN"/>
    <property type="match status" value="1"/>
</dbReference>
<accession>A0ABR7FXS3</accession>
<name>A0ABR7FXS3_9FIRM</name>
<dbReference type="InterPro" id="IPR003495">
    <property type="entry name" value="CobW/HypB/UreG_nucleotide-bd"/>
</dbReference>
<organism evidence="2 3">
    <name type="scientific">Lachnospira hominis</name>
    <name type="common">ex Liu et al. 2021</name>
    <dbReference type="NCBI Taxonomy" id="2763051"/>
    <lineage>
        <taxon>Bacteria</taxon>
        <taxon>Bacillati</taxon>
        <taxon>Bacillota</taxon>
        <taxon>Clostridia</taxon>
        <taxon>Lachnospirales</taxon>
        <taxon>Lachnospiraceae</taxon>
        <taxon>Lachnospira</taxon>
    </lineage>
</organism>
<proteinExistence type="predicted"/>
<sequence length="313" mass="35193">MIKIDLITGFLGAGKTTFIKKYASYFIKQGQTVGILENDYGAINVDMMLLQDLMSDNCELEMISGGCDEETHRRRFKTKLISMGMCGYDRVIVEPSGVYDIDEFFDVIHDEPLDRWYEPGNIIAIADASAADNLSEKSSYVLASEISCAGKIILSHSDEVDEQKIKDTIDYINLSLKDIGCKRQIGMSDIKKGILNLTDEDLKEIAECGYRLNSYQKQDINMQDGKFASLYFMNTGLGSEDVKEAAENIFADKKCGNIIRIKGFFKENDKWYEVNAIKKKTSINEIREGQDVIIVIGENLNADIVGNYIGKHD</sequence>
<dbReference type="PANTHER" id="PTHR13748">
    <property type="entry name" value="COBW-RELATED"/>
    <property type="match status" value="1"/>
</dbReference>
<gene>
    <name evidence="2" type="ORF">H8S01_03125</name>
</gene>
<keyword evidence="3" id="KW-1185">Reference proteome</keyword>
<evidence type="ECO:0000259" key="1">
    <source>
        <dbReference type="Pfam" id="PF02492"/>
    </source>
</evidence>
<dbReference type="Pfam" id="PF02492">
    <property type="entry name" value="cobW"/>
    <property type="match status" value="1"/>
</dbReference>
<dbReference type="InterPro" id="IPR051316">
    <property type="entry name" value="Zinc-reg_GTPase_activator"/>
</dbReference>
<evidence type="ECO:0000313" key="3">
    <source>
        <dbReference type="Proteomes" id="UP000628463"/>
    </source>
</evidence>
<dbReference type="InterPro" id="IPR027417">
    <property type="entry name" value="P-loop_NTPase"/>
</dbReference>
<dbReference type="EMBL" id="JACOPD010000002">
    <property type="protein sequence ID" value="MBC5679954.1"/>
    <property type="molecule type" value="Genomic_DNA"/>
</dbReference>
<feature type="domain" description="CobW/HypB/UreG nucleotide-binding" evidence="1">
    <location>
        <begin position="6"/>
        <end position="167"/>
    </location>
</feature>
<dbReference type="RefSeq" id="WP_186836150.1">
    <property type="nucleotide sequence ID" value="NZ_JACOPD010000002.1"/>
</dbReference>
<dbReference type="Proteomes" id="UP000628463">
    <property type="component" value="Unassembled WGS sequence"/>
</dbReference>
<reference evidence="2 3" key="1">
    <citation type="submission" date="2020-08" db="EMBL/GenBank/DDBJ databases">
        <title>Genome public.</title>
        <authorList>
            <person name="Liu C."/>
            <person name="Sun Q."/>
        </authorList>
    </citation>
    <scope>NUCLEOTIDE SEQUENCE [LARGE SCALE GENOMIC DNA]</scope>
    <source>
        <strain evidence="2 3">NSJ-43</strain>
    </source>
</reference>
<dbReference type="SUPFAM" id="SSF52540">
    <property type="entry name" value="P-loop containing nucleoside triphosphate hydrolases"/>
    <property type="match status" value="1"/>
</dbReference>
<protein>
    <submittedName>
        <fullName evidence="2">GTPase (G3E family)</fullName>
    </submittedName>
</protein>
<evidence type="ECO:0000313" key="2">
    <source>
        <dbReference type="EMBL" id="MBC5679954.1"/>
    </source>
</evidence>
<comment type="caution">
    <text evidence="2">The sequence shown here is derived from an EMBL/GenBank/DDBJ whole genome shotgun (WGS) entry which is preliminary data.</text>
</comment>
<dbReference type="Gene3D" id="3.40.50.300">
    <property type="entry name" value="P-loop containing nucleotide triphosphate hydrolases"/>
    <property type="match status" value="1"/>
</dbReference>